<evidence type="ECO:0000313" key="2">
    <source>
        <dbReference type="Proteomes" id="UP000030748"/>
    </source>
</evidence>
<dbReference type="EMBL" id="KI630735">
    <property type="protein sequence ID" value="EYU34022.1"/>
    <property type="molecule type" value="Genomic_DNA"/>
</dbReference>
<dbReference type="Proteomes" id="UP000030748">
    <property type="component" value="Unassembled WGS sequence"/>
</dbReference>
<proteinExistence type="predicted"/>
<name>A0A022QZZ2_ERYGU</name>
<gene>
    <name evidence="1" type="ORF">MIMGU_mgv1a017716mg</name>
</gene>
<sequence length="88" mass="10187">MCLLLRSLACQSHLDVCSFRCSLWDVGLHNLYRLISLSNFTFSGGHFSTQLKENPKNCTLKANRPQIISHSMYFLHIRWRFSIPISVS</sequence>
<protein>
    <submittedName>
        <fullName evidence="1">Uncharacterized protein</fullName>
    </submittedName>
</protein>
<accession>A0A022QZZ2</accession>
<reference evidence="1 2" key="1">
    <citation type="journal article" date="2013" name="Proc. Natl. Acad. Sci. U.S.A.">
        <title>Fine-scale variation in meiotic recombination in Mimulus inferred from population shotgun sequencing.</title>
        <authorList>
            <person name="Hellsten U."/>
            <person name="Wright K.M."/>
            <person name="Jenkins J."/>
            <person name="Shu S."/>
            <person name="Yuan Y."/>
            <person name="Wessler S.R."/>
            <person name="Schmutz J."/>
            <person name="Willis J.H."/>
            <person name="Rokhsar D.S."/>
        </authorList>
    </citation>
    <scope>NUCLEOTIDE SEQUENCE [LARGE SCALE GENOMIC DNA]</scope>
    <source>
        <strain evidence="2">cv. DUN x IM62</strain>
    </source>
</reference>
<organism evidence="1 2">
    <name type="scientific">Erythranthe guttata</name>
    <name type="common">Yellow monkey flower</name>
    <name type="synonym">Mimulus guttatus</name>
    <dbReference type="NCBI Taxonomy" id="4155"/>
    <lineage>
        <taxon>Eukaryota</taxon>
        <taxon>Viridiplantae</taxon>
        <taxon>Streptophyta</taxon>
        <taxon>Embryophyta</taxon>
        <taxon>Tracheophyta</taxon>
        <taxon>Spermatophyta</taxon>
        <taxon>Magnoliopsida</taxon>
        <taxon>eudicotyledons</taxon>
        <taxon>Gunneridae</taxon>
        <taxon>Pentapetalae</taxon>
        <taxon>asterids</taxon>
        <taxon>lamiids</taxon>
        <taxon>Lamiales</taxon>
        <taxon>Phrymaceae</taxon>
        <taxon>Erythranthe</taxon>
    </lineage>
</organism>
<keyword evidence="2" id="KW-1185">Reference proteome</keyword>
<dbReference type="AlphaFoldDB" id="A0A022QZZ2"/>
<evidence type="ECO:0000313" key="1">
    <source>
        <dbReference type="EMBL" id="EYU34022.1"/>
    </source>
</evidence>